<dbReference type="GO" id="GO:0000049">
    <property type="term" value="F:tRNA binding"/>
    <property type="evidence" value="ECO:0007669"/>
    <property type="project" value="UniProtKB-UniRule"/>
</dbReference>
<feature type="domain" description="TRNA-binding" evidence="4">
    <location>
        <begin position="90"/>
        <end position="201"/>
    </location>
</feature>
<dbReference type="Pfam" id="PF14794">
    <property type="entry name" value="DUF4479"/>
    <property type="match status" value="1"/>
</dbReference>
<gene>
    <name evidence="5" type="ORF">GBO79_00330</name>
    <name evidence="6" type="ORF">ITQ90_02405</name>
    <name evidence="7" type="ORF">ITQ97_02690</name>
    <name evidence="8" type="ORF">PWB86_01305</name>
</gene>
<dbReference type="Pfam" id="PF01588">
    <property type="entry name" value="tRNA_bind"/>
    <property type="match status" value="1"/>
</dbReference>
<name>A0A0Q0TTB9_PEDPE</name>
<dbReference type="Proteomes" id="UP000472573">
    <property type="component" value="Unassembled WGS sequence"/>
</dbReference>
<evidence type="ECO:0000256" key="2">
    <source>
        <dbReference type="ARBA" id="ARBA00022884"/>
    </source>
</evidence>
<dbReference type="InterPro" id="IPR002547">
    <property type="entry name" value="tRNA-bd_dom"/>
</dbReference>
<proteinExistence type="predicted"/>
<dbReference type="EMBL" id="WENB01000001">
    <property type="protein sequence ID" value="KAF0414803.1"/>
    <property type="molecule type" value="Genomic_DNA"/>
</dbReference>
<evidence type="ECO:0000313" key="11">
    <source>
        <dbReference type="Proteomes" id="UP001214131"/>
    </source>
</evidence>
<keyword evidence="1 3" id="KW-0820">tRNA-binding</keyword>
<evidence type="ECO:0000256" key="1">
    <source>
        <dbReference type="ARBA" id="ARBA00022555"/>
    </source>
</evidence>
<dbReference type="Proteomes" id="UP001194632">
    <property type="component" value="Unassembled WGS sequence"/>
</dbReference>
<evidence type="ECO:0000259" key="4">
    <source>
        <dbReference type="PROSITE" id="PS50886"/>
    </source>
</evidence>
<accession>A0A8G1E783</accession>
<evidence type="ECO:0000313" key="8">
    <source>
        <dbReference type="EMBL" id="WEA57554.1"/>
    </source>
</evidence>
<dbReference type="InterPro" id="IPR012340">
    <property type="entry name" value="NA-bd_OB-fold"/>
</dbReference>
<dbReference type="Proteomes" id="UP000743107">
    <property type="component" value="Unassembled WGS sequence"/>
</dbReference>
<evidence type="ECO:0000313" key="6">
    <source>
        <dbReference type="EMBL" id="MBF7114356.1"/>
    </source>
</evidence>
<dbReference type="InterPro" id="IPR037154">
    <property type="entry name" value="YtpR-like_sf"/>
</dbReference>
<dbReference type="EMBL" id="JADOFV010000001">
    <property type="protein sequence ID" value="MBF7126746.1"/>
    <property type="molecule type" value="Genomic_DNA"/>
</dbReference>
<reference evidence="5 9" key="1">
    <citation type="submission" date="2019-10" db="EMBL/GenBank/DDBJ databases">
        <authorList>
            <person name="Irmler S."/>
            <person name="Berthoud H."/>
            <person name="Roetschi A."/>
            <person name="Arias E."/>
            <person name="Shani N."/>
            <person name="Wuethrich D."/>
            <person name="Bruggmann R."/>
        </authorList>
    </citation>
    <scope>NUCLEOTIDE SEQUENCE [LARGE SCALE GENOMIC DNA]</scope>
    <source>
        <strain evidence="5 9">FAM13073</strain>
    </source>
</reference>
<reference evidence="5" key="2">
    <citation type="submission" date="2019-12" db="EMBL/GenBank/DDBJ databases">
        <title>SpeciesPrimer: A bioinformatics pipeline dedicated to the design of qPCR primers for the quantification of bacterial species.</title>
        <authorList>
            <person name="Dreier M."/>
            <person name="Berthoud H."/>
            <person name="Shani N."/>
            <person name="Wechsler D."/>
            <person name="Junier P."/>
        </authorList>
    </citation>
    <scope>NUCLEOTIDE SEQUENCE</scope>
    <source>
        <strain evidence="5">FAM13073</strain>
    </source>
</reference>
<evidence type="ECO:0000313" key="5">
    <source>
        <dbReference type="EMBL" id="KAF0414803.1"/>
    </source>
</evidence>
<protein>
    <submittedName>
        <fullName evidence="7">DUF4479 and tRNA-binding domain-containing protein</fullName>
    </submittedName>
    <submittedName>
        <fullName evidence="5">DUF4479 domain-containing protein</fullName>
    </submittedName>
</protein>
<reference evidence="7" key="4">
    <citation type="submission" date="2020-11" db="EMBL/GenBank/DDBJ databases">
        <title>Antibiotic susceptibility profiles of Pediococcus pentosaceus from various origins and their implications for the safety assessment of strains with food-technology applications.</title>
        <authorList>
            <person name="Shani N."/>
            <person name="Oberhaensli S."/>
            <person name="Arias E."/>
        </authorList>
    </citation>
    <scope>NUCLEOTIDE SEQUENCE</scope>
    <source>
        <strain evidence="7">FAM 19164</strain>
        <strain evidence="6">FAM 24207</strain>
    </source>
</reference>
<organism evidence="7 10">
    <name type="scientific">Pediococcus pentosaceus</name>
    <dbReference type="NCBI Taxonomy" id="1255"/>
    <lineage>
        <taxon>Bacteria</taxon>
        <taxon>Bacillati</taxon>
        <taxon>Bacillota</taxon>
        <taxon>Bacilli</taxon>
        <taxon>Lactobacillales</taxon>
        <taxon>Lactobacillaceae</taxon>
        <taxon>Pediococcus</taxon>
    </lineage>
</organism>
<evidence type="ECO:0000256" key="3">
    <source>
        <dbReference type="PROSITE-ProRule" id="PRU00209"/>
    </source>
</evidence>
<dbReference type="EMBL" id="CP118739">
    <property type="protein sequence ID" value="WEA57554.1"/>
    <property type="molecule type" value="Genomic_DNA"/>
</dbReference>
<reference evidence="8 11" key="5">
    <citation type="submission" date="2023-02" db="EMBL/GenBank/DDBJ databases">
        <title>Comparative genomics and fermentation flavor characterization of five lactic acid bacteria reveal flavor biosynthesis metabolic pathways in fermented muskmelon puree.</title>
        <authorList>
            <person name="Yuan L."/>
            <person name="Li M."/>
            <person name="Xu X."/>
            <person name="Lao F."/>
            <person name="Wu J."/>
        </authorList>
    </citation>
    <scope>NUCLEOTIDE SEQUENCE [LARGE SCALE GENOMIC DNA]</scope>
    <source>
        <strain evidence="8 11">Ca-4</strain>
    </source>
</reference>
<reference evidence="9" key="3">
    <citation type="submission" date="2020-03" db="EMBL/GenBank/DDBJ databases">
        <title>SpeciesPrimer: A bioinformatics pipeline dedicated to the design of qPCR primers for the quantification of bacterial species.</title>
        <authorList>
            <person name="Dreier M."/>
            <person name="Berthoud H."/>
            <person name="Shani N."/>
            <person name="Wechsler D."/>
            <person name="Junier P."/>
        </authorList>
    </citation>
    <scope>NUCLEOTIDE SEQUENCE [LARGE SCALE GENOMIC DNA]</scope>
    <source>
        <strain evidence="9">FAM13073</strain>
    </source>
</reference>
<dbReference type="NCBIfam" id="NF045760">
    <property type="entry name" value="YtpR"/>
    <property type="match status" value="1"/>
</dbReference>
<keyword evidence="2 3" id="KW-0694">RNA-binding</keyword>
<evidence type="ECO:0000313" key="10">
    <source>
        <dbReference type="Proteomes" id="UP000743107"/>
    </source>
</evidence>
<evidence type="ECO:0000313" key="7">
    <source>
        <dbReference type="EMBL" id="MBF7126746.1"/>
    </source>
</evidence>
<dbReference type="RefSeq" id="WP_002833784.1">
    <property type="nucleotide sequence ID" value="NZ_BEWQ01000008.1"/>
</dbReference>
<evidence type="ECO:0000313" key="9">
    <source>
        <dbReference type="Proteomes" id="UP000472573"/>
    </source>
</evidence>
<accession>A0A0Q0TTB9</accession>
<dbReference type="Gene3D" id="2.40.50.140">
    <property type="entry name" value="Nucleic acid-binding proteins"/>
    <property type="match status" value="1"/>
</dbReference>
<dbReference type="OMA" id="DPAKHWQ"/>
<sequence length="210" mass="22898">MLIASYNKETMGDILITMIRPDAEEAKIEQKGSVVRIADAKTNETTGFNFLNVSEIFEINGKGPITLTQEQVKQLNATLSANGFEAELVADERPKFVVGYVKSTKPHPDSDHLLITETEVDNGETLQIVSGSPNMTDNIKVVVAKVGAIMPDGMIIWPGELRGVESNGMISSGRELHLNNAPQKKGALILPDDFVVGEAFDFEKGNHIFD</sequence>
<dbReference type="SUPFAM" id="SSF50249">
    <property type="entry name" value="Nucleic acid-binding proteins"/>
    <property type="match status" value="1"/>
</dbReference>
<dbReference type="InterPro" id="IPR027855">
    <property type="entry name" value="DUF4479"/>
</dbReference>
<dbReference type="EMBL" id="JADOFP010000002">
    <property type="protein sequence ID" value="MBF7114356.1"/>
    <property type="molecule type" value="Genomic_DNA"/>
</dbReference>
<dbReference type="GeneID" id="33062322"/>
<dbReference type="PROSITE" id="PS50886">
    <property type="entry name" value="TRBD"/>
    <property type="match status" value="1"/>
</dbReference>
<dbReference type="Gene3D" id="3.30.1940.10">
    <property type="entry name" value="YtpR-like"/>
    <property type="match status" value="1"/>
</dbReference>
<keyword evidence="9" id="KW-1185">Reference proteome</keyword>
<dbReference type="Proteomes" id="UP001214131">
    <property type="component" value="Chromosome"/>
</dbReference>
<dbReference type="InterPro" id="IPR033714">
    <property type="entry name" value="tRNA_bind_bactPheRS"/>
</dbReference>
<dbReference type="AlphaFoldDB" id="A0A0Q0TTB9"/>
<dbReference type="CDD" id="cd02796">
    <property type="entry name" value="tRNA_bind_bactPheRS"/>
    <property type="match status" value="1"/>
</dbReference>